<dbReference type="InterPro" id="IPR051798">
    <property type="entry name" value="Class-II_PLP-Dep_Aminotrans"/>
</dbReference>
<dbReference type="InterPro" id="IPR004839">
    <property type="entry name" value="Aminotransferase_I/II_large"/>
</dbReference>
<dbReference type="Proteomes" id="UP001208114">
    <property type="component" value="Unassembled WGS sequence"/>
</dbReference>
<feature type="domain" description="Aminotransferase class I/classII large" evidence="6">
    <location>
        <begin position="40"/>
        <end position="381"/>
    </location>
</feature>
<keyword evidence="7" id="KW-0808">Transferase</keyword>
<dbReference type="EC" id="4.4.1.13" evidence="2"/>
<evidence type="ECO:0000256" key="3">
    <source>
        <dbReference type="ARBA" id="ARBA00022898"/>
    </source>
</evidence>
<dbReference type="RefSeq" id="WP_262989360.1">
    <property type="nucleotide sequence ID" value="NZ_JAOTEN010000001.1"/>
</dbReference>
<keyword evidence="7" id="KW-0032">Aminotransferase</keyword>
<dbReference type="NCBIfam" id="TIGR04350">
    <property type="entry name" value="C_S_lyase_PatB"/>
    <property type="match status" value="1"/>
</dbReference>
<dbReference type="EMBL" id="JAOTEN010000001">
    <property type="protein sequence ID" value="MCU7613513.1"/>
    <property type="molecule type" value="Genomic_DNA"/>
</dbReference>
<evidence type="ECO:0000256" key="1">
    <source>
        <dbReference type="ARBA" id="ARBA00001933"/>
    </source>
</evidence>
<dbReference type="PANTHER" id="PTHR43525">
    <property type="entry name" value="PROTEIN MALY"/>
    <property type="match status" value="1"/>
</dbReference>
<evidence type="ECO:0000259" key="6">
    <source>
        <dbReference type="Pfam" id="PF00155"/>
    </source>
</evidence>
<dbReference type="CDD" id="cd00609">
    <property type="entry name" value="AAT_like"/>
    <property type="match status" value="1"/>
</dbReference>
<dbReference type="Gene3D" id="3.40.640.10">
    <property type="entry name" value="Type I PLP-dependent aspartate aminotransferase-like (Major domain)"/>
    <property type="match status" value="1"/>
</dbReference>
<dbReference type="InterPro" id="IPR015424">
    <property type="entry name" value="PyrdxlP-dep_Trfase"/>
</dbReference>
<gene>
    <name evidence="7" type="ORF">N0B16_03605</name>
</gene>
<proteinExistence type="inferred from homology"/>
<dbReference type="Gene3D" id="3.90.1150.10">
    <property type="entry name" value="Aspartate Aminotransferase, domain 1"/>
    <property type="match status" value="1"/>
</dbReference>
<dbReference type="InterPro" id="IPR015422">
    <property type="entry name" value="PyrdxlP-dep_Trfase_small"/>
</dbReference>
<evidence type="ECO:0000313" key="7">
    <source>
        <dbReference type="EMBL" id="MCU7613513.1"/>
    </source>
</evidence>
<comment type="similarity">
    <text evidence="5">Belongs to the class-II pyridoxal-phosphate-dependent aminotransferase family. MalY/PatB cystathionine beta-lyase subfamily.</text>
</comment>
<protein>
    <recommendedName>
        <fullName evidence="2">cysteine-S-conjugate beta-lyase</fullName>
        <ecNumber evidence="2">4.4.1.13</ecNumber>
    </recommendedName>
</protein>
<accession>A0ABT2VU45</accession>
<evidence type="ECO:0000313" key="8">
    <source>
        <dbReference type="Proteomes" id="UP001208114"/>
    </source>
</evidence>
<sequence>MEMKYNFDEIINRRGTNSVKWDHSENDEVLPMWVADMDFKTAPEILRTLSDKVEHGIFGYSIIPDQFYESIISWWQNYHHFTIKKEWLIPVPGMIVSLSALVRTFVQPGEHIILQPPVYNHFFKLAENCGYDIIENLLICENGNYRMDFEDLERLASDPKTTLLLLSNPHNPIGRAWTLQELEKLAEICSRNQVMVISDEIHADLVFDGNQHIPFAAVAQKYDIISATCGSPCKTFNISGLPISYVICEDQSSLKRIQKTLDTQETNYPNSVAVDALIAAYTNGEDWLEQLKIYLYNNYQFLKSFCEAHIPQIKITPLQATYLVWLDCSFLSLPSEDLAKLLFEKGNIRINPGTMYGSAGEGFLRINIACPREILNEGLSKLATVLKEIHKP</sequence>
<keyword evidence="3" id="KW-0663">Pyridoxal phosphate</keyword>
<name>A0ABT2VU45_9FLAO</name>
<dbReference type="InterPro" id="IPR027619">
    <property type="entry name" value="C-S_lyase_PatB-like"/>
</dbReference>
<dbReference type="SUPFAM" id="SSF53383">
    <property type="entry name" value="PLP-dependent transferases"/>
    <property type="match status" value="1"/>
</dbReference>
<evidence type="ECO:0000256" key="4">
    <source>
        <dbReference type="ARBA" id="ARBA00023239"/>
    </source>
</evidence>
<dbReference type="InterPro" id="IPR015421">
    <property type="entry name" value="PyrdxlP-dep_Trfase_major"/>
</dbReference>
<comment type="cofactor">
    <cofactor evidence="1">
        <name>pyridoxal 5'-phosphate</name>
        <dbReference type="ChEBI" id="CHEBI:597326"/>
    </cofactor>
</comment>
<dbReference type="Pfam" id="PF00155">
    <property type="entry name" value="Aminotran_1_2"/>
    <property type="match status" value="1"/>
</dbReference>
<dbReference type="GO" id="GO:0008483">
    <property type="term" value="F:transaminase activity"/>
    <property type="evidence" value="ECO:0007669"/>
    <property type="project" value="UniProtKB-KW"/>
</dbReference>
<dbReference type="PANTHER" id="PTHR43525:SF1">
    <property type="entry name" value="PROTEIN MALY"/>
    <property type="match status" value="1"/>
</dbReference>
<organism evidence="7 8">
    <name type="scientific">Chryseobacterium gilvum</name>
    <dbReference type="NCBI Taxonomy" id="2976534"/>
    <lineage>
        <taxon>Bacteria</taxon>
        <taxon>Pseudomonadati</taxon>
        <taxon>Bacteroidota</taxon>
        <taxon>Flavobacteriia</taxon>
        <taxon>Flavobacteriales</taxon>
        <taxon>Weeksellaceae</taxon>
        <taxon>Chryseobacterium group</taxon>
        <taxon>Chryseobacterium</taxon>
    </lineage>
</organism>
<reference evidence="8" key="1">
    <citation type="submission" date="2023-07" db="EMBL/GenBank/DDBJ databases">
        <title>Chryseobacterium sp. GMJ5 Genome sequencing and assembly.</title>
        <authorList>
            <person name="Jung Y."/>
        </authorList>
    </citation>
    <scope>NUCLEOTIDE SEQUENCE [LARGE SCALE GENOMIC DNA]</scope>
    <source>
        <strain evidence="8">GMJ5</strain>
    </source>
</reference>
<comment type="caution">
    <text evidence="7">The sequence shown here is derived from an EMBL/GenBank/DDBJ whole genome shotgun (WGS) entry which is preliminary data.</text>
</comment>
<keyword evidence="4" id="KW-0456">Lyase</keyword>
<keyword evidence="8" id="KW-1185">Reference proteome</keyword>
<evidence type="ECO:0000256" key="2">
    <source>
        <dbReference type="ARBA" id="ARBA00012224"/>
    </source>
</evidence>
<evidence type="ECO:0000256" key="5">
    <source>
        <dbReference type="ARBA" id="ARBA00037974"/>
    </source>
</evidence>